<evidence type="ECO:0000313" key="2">
    <source>
        <dbReference type="EMBL" id="SNV32809.1"/>
    </source>
</evidence>
<protein>
    <recommendedName>
        <fullName evidence="4">Lipoprotein</fullName>
    </recommendedName>
</protein>
<proteinExistence type="predicted"/>
<feature type="signal peptide" evidence="1">
    <location>
        <begin position="1"/>
        <end position="18"/>
    </location>
</feature>
<gene>
    <name evidence="2" type="ORF">SAMEA4412665_00855</name>
</gene>
<sequence>MISSRSVPLRAVAGVAVAALALTGCSNRPSDGVRAGESVVSMKTIDQTTKDCAKYVQNPNMPANQVVATALAQGAVADEVLRRTNRSVSHDELTKIGEMNRMDVLIKDSKCRVLSDSVSKLVHIATNDGQDKTLKEIHDVDVNLNPRLGQWDPQNVVAGGVSSLSEPWSGSQQ</sequence>
<dbReference type="PROSITE" id="PS51257">
    <property type="entry name" value="PROKAR_LIPOPROTEIN"/>
    <property type="match status" value="1"/>
</dbReference>
<keyword evidence="1" id="KW-0732">Signal</keyword>
<evidence type="ECO:0000313" key="3">
    <source>
        <dbReference type="Proteomes" id="UP000215332"/>
    </source>
</evidence>
<feature type="chain" id="PRO_5039476526" description="Lipoprotein" evidence="1">
    <location>
        <begin position="19"/>
        <end position="173"/>
    </location>
</feature>
<accession>A0A239WF42</accession>
<dbReference type="EMBL" id="LT906441">
    <property type="protein sequence ID" value="SNV32809.1"/>
    <property type="molecule type" value="Genomic_DNA"/>
</dbReference>
<organism evidence="2 3">
    <name type="scientific">Cutibacterium granulosum</name>
    <dbReference type="NCBI Taxonomy" id="33011"/>
    <lineage>
        <taxon>Bacteria</taxon>
        <taxon>Bacillati</taxon>
        <taxon>Actinomycetota</taxon>
        <taxon>Actinomycetes</taxon>
        <taxon>Propionibacteriales</taxon>
        <taxon>Propionibacteriaceae</taxon>
        <taxon>Cutibacterium</taxon>
    </lineage>
</organism>
<dbReference type="AlphaFoldDB" id="A0A239WF42"/>
<evidence type="ECO:0008006" key="4">
    <source>
        <dbReference type="Google" id="ProtNLM"/>
    </source>
</evidence>
<name>A0A239WF42_9ACTN</name>
<reference evidence="2 3" key="1">
    <citation type="submission" date="2017-06" db="EMBL/GenBank/DDBJ databases">
        <authorList>
            <consortium name="Pathogen Informatics"/>
        </authorList>
    </citation>
    <scope>NUCLEOTIDE SEQUENCE [LARGE SCALE GENOMIC DNA]</scope>
    <source>
        <strain evidence="2 3">NCTC11865</strain>
    </source>
</reference>
<dbReference type="RefSeq" id="WP_065860946.1">
    <property type="nucleotide sequence ID" value="NZ_LT906441.1"/>
</dbReference>
<evidence type="ECO:0000256" key="1">
    <source>
        <dbReference type="SAM" id="SignalP"/>
    </source>
</evidence>
<dbReference type="KEGG" id="cgrn:4412665_00855"/>
<dbReference type="eggNOG" id="COG0760">
    <property type="taxonomic scope" value="Bacteria"/>
</dbReference>
<dbReference type="Proteomes" id="UP000215332">
    <property type="component" value="Chromosome 1"/>
</dbReference>